<protein>
    <submittedName>
        <fullName evidence="12">Adenylate cyclase, class 3</fullName>
    </submittedName>
</protein>
<evidence type="ECO:0000256" key="2">
    <source>
        <dbReference type="ARBA" id="ARBA00022692"/>
    </source>
</evidence>
<evidence type="ECO:0000256" key="7">
    <source>
        <dbReference type="RuleBase" id="RU000405"/>
    </source>
</evidence>
<dbReference type="Gene3D" id="1.10.3210.10">
    <property type="entry name" value="Hypothetical protein af1432"/>
    <property type="match status" value="1"/>
</dbReference>
<keyword evidence="6 7" id="KW-0456">Lyase</keyword>
<dbReference type="PROSITE" id="PS00452">
    <property type="entry name" value="GUANYLATE_CYCLASE_1"/>
    <property type="match status" value="1"/>
</dbReference>
<dbReference type="GO" id="GO:0009190">
    <property type="term" value="P:cyclic nucleotide biosynthetic process"/>
    <property type="evidence" value="ECO:0007669"/>
    <property type="project" value="InterPro"/>
</dbReference>
<dbReference type="InterPro" id="IPR018297">
    <property type="entry name" value="A/G_cyclase_CS"/>
</dbReference>
<dbReference type="EMBL" id="FPAS01000005">
    <property type="protein sequence ID" value="SFT85197.1"/>
    <property type="molecule type" value="Genomic_DNA"/>
</dbReference>
<gene>
    <name evidence="12" type="ORF">SAMN05216474_2701</name>
</gene>
<evidence type="ECO:0000313" key="13">
    <source>
        <dbReference type="Proteomes" id="UP000236454"/>
    </source>
</evidence>
<dbReference type="PANTHER" id="PTHR11920:SF335">
    <property type="entry name" value="GUANYLATE CYCLASE"/>
    <property type="match status" value="1"/>
</dbReference>
<dbReference type="InterPro" id="IPR029787">
    <property type="entry name" value="Nucleotide_cyclase"/>
</dbReference>
<evidence type="ECO:0000256" key="5">
    <source>
        <dbReference type="ARBA" id="ARBA00023136"/>
    </source>
</evidence>
<evidence type="ECO:0000256" key="3">
    <source>
        <dbReference type="ARBA" id="ARBA00022741"/>
    </source>
</evidence>
<keyword evidence="13" id="KW-1185">Reference proteome</keyword>
<evidence type="ECO:0000256" key="1">
    <source>
        <dbReference type="ARBA" id="ARBA00004370"/>
    </source>
</evidence>
<feature type="transmembrane region" description="Helical" evidence="9">
    <location>
        <begin position="785"/>
        <end position="803"/>
    </location>
</feature>
<dbReference type="SUPFAM" id="SSF50978">
    <property type="entry name" value="WD40 repeat-like"/>
    <property type="match status" value="1"/>
</dbReference>
<comment type="similarity">
    <text evidence="7">Belongs to the adenylyl cyclase class-4/guanylyl cyclase family.</text>
</comment>
<feature type="region of interest" description="Disordered" evidence="8">
    <location>
        <begin position="843"/>
        <end position="864"/>
    </location>
</feature>
<organism evidence="12 13">
    <name type="scientific">Lishizhenia tianjinensis</name>
    <dbReference type="NCBI Taxonomy" id="477690"/>
    <lineage>
        <taxon>Bacteria</taxon>
        <taxon>Pseudomonadati</taxon>
        <taxon>Bacteroidota</taxon>
        <taxon>Flavobacteriia</taxon>
        <taxon>Flavobacteriales</taxon>
        <taxon>Crocinitomicaceae</taxon>
        <taxon>Lishizhenia</taxon>
    </lineage>
</organism>
<dbReference type="Pfam" id="PF07495">
    <property type="entry name" value="Y_Y_Y"/>
    <property type="match status" value="1"/>
</dbReference>
<accession>A0A1I7BDE9</accession>
<dbReference type="PANTHER" id="PTHR11920">
    <property type="entry name" value="GUANYLYL CYCLASE"/>
    <property type="match status" value="1"/>
</dbReference>
<dbReference type="CDD" id="cd07302">
    <property type="entry name" value="CHD"/>
    <property type="match status" value="1"/>
</dbReference>
<dbReference type="GO" id="GO:0035556">
    <property type="term" value="P:intracellular signal transduction"/>
    <property type="evidence" value="ECO:0007669"/>
    <property type="project" value="InterPro"/>
</dbReference>
<dbReference type="Gene3D" id="2.130.10.10">
    <property type="entry name" value="YVTN repeat-like/Quinoprotein amine dehydrogenase"/>
    <property type="match status" value="2"/>
</dbReference>
<dbReference type="GO" id="GO:0000166">
    <property type="term" value="F:nucleotide binding"/>
    <property type="evidence" value="ECO:0007669"/>
    <property type="project" value="UniProtKB-KW"/>
</dbReference>
<feature type="compositionally biased region" description="Basic and acidic residues" evidence="8">
    <location>
        <begin position="843"/>
        <end position="861"/>
    </location>
</feature>
<keyword evidence="3" id="KW-0547">Nucleotide-binding</keyword>
<keyword evidence="5 9" id="KW-0472">Membrane</keyword>
<dbReference type="Pfam" id="PF00211">
    <property type="entry name" value="Guanylate_cyc"/>
    <property type="match status" value="1"/>
</dbReference>
<keyword evidence="10" id="KW-0732">Signal</keyword>
<evidence type="ECO:0000259" key="11">
    <source>
        <dbReference type="PROSITE" id="PS50125"/>
    </source>
</evidence>
<dbReference type="InterPro" id="IPR013783">
    <property type="entry name" value="Ig-like_fold"/>
</dbReference>
<sequence length="1295" mass="149019">MKQILVFLTLLLCLSSAIGQENIQFNNYTIKDGLSQSVSTAMIQDNFGALWIGTQDGLNRFNGSKFDVFTSGETKGIENEFILCATKDKRGYLYFGTYKGVIIYNPFLQSFETVYSESGARKEVNTLAFLNDEIWAGTEDGRLLVLTQEKGKKFLKVKKPVFLRSGINSIEEGNKNELILSTQFGRIFQYNIADEELVELKTQLAPNSRINKIKKFSKDSLFICTTNGLFTYNLKDESLHVFSEQLLKFDIQDLHFNQETLYLASAKNGFVRVNRNKKDQVPEIFMADFFQKNAIADNHINFIYEDLRGVIWVGSNRGISSYNPMQKEFVSVGISTNPQKGLNTLSVWSLTKNENNQNLYVATDKGVSMYHHKQRRFYHYTRLSSTGEQMASHPSLSLHEMHNGNLLVGNDDGLFHLIIDTTDYNNYSFKRIQMPSNRPPGFNLIYDIEAFDEDTYLFGTKGGVAVWFKSTDTWKFLVHKLNDGETIGPGSCRLIFKSLDGKFYTAPSSGSLYELRYNKKGEFIAEQPNFYRKIKLTIQDYITTVYQPNADEYWFGTLGGGLHYFNQKTEEIKSFTKAQGLPNEVIYGIKSTDGKDLFLSSNRGIIKYSIPKNKFTSYTEEDGLLSDEFNMNAAYQDAQGNIYFGGIMGYNYFHPSKLNQVYKRMNVYFSSLWLENEKIIPGNTDYLAQNLALTKTITVPYNHRTLSLSFYADDFSNPQQINYKYKLKGDDEVEELLGDENQIRFTSISPGIYTLHVYARRGNGEWTSLPASITIMVEKAFWMTWWFRITVALLFALFIFIYIRKRIDTARREQVILELRIKERTHELEEKNREIEKQKKKIEEQKAKIEKQKDKVEEQKNQSDSILRNVLPSDTLTQLKREGKANARGYETVSVMFTDFVGFTTISDNLEPQELVSILDRYFRKFDDIIGQHDLEKIKTIGDAYMCAGGVPIRNKTNPIDTVLAALKIREFVKEEQERAKETGDIQWKVRIGINTGPVSAGIIGTKRFAYDVWGKTVNHAQRMERLSQPGRIAITGSTFEHIEAYFECSFAGIAESKSKGKIDMYFVDSIKPELSVNGEGILPNEAFYKLVNLHHFSSINYMNAERKIMRMLKKRLSPNLHYHSVAHTIDVTRQAERIAIGEGITDKDLFLLKSAASYHDAGFIEQYEKNEPIGARMAEEVLPEYGYTEEDIARIKELIYSTAIPHNPKNHLEEIICDADLDYLGRDDFHEIADKLKQELMEHGKIASAKEWDMMQVAFLKMHKYFTKTSIETRRPKKMENLKEIEERLAKDDY</sequence>
<keyword evidence="2 9" id="KW-0812">Transmembrane</keyword>
<dbReference type="InterPro" id="IPR011123">
    <property type="entry name" value="Y_Y_Y"/>
</dbReference>
<dbReference type="SUPFAM" id="SSF109604">
    <property type="entry name" value="HD-domain/PDEase-like"/>
    <property type="match status" value="1"/>
</dbReference>
<dbReference type="PROSITE" id="PS50125">
    <property type="entry name" value="GUANYLATE_CYCLASE_2"/>
    <property type="match status" value="1"/>
</dbReference>
<evidence type="ECO:0000256" key="6">
    <source>
        <dbReference type="ARBA" id="ARBA00023239"/>
    </source>
</evidence>
<dbReference type="STRING" id="477690.SAMN05216474_2701"/>
<dbReference type="SMART" id="SM00044">
    <property type="entry name" value="CYCc"/>
    <property type="match status" value="1"/>
</dbReference>
<name>A0A1I7BDE9_9FLAO</name>
<dbReference type="SUPFAM" id="SSF50998">
    <property type="entry name" value="Quinoprotein alcohol dehydrogenase-like"/>
    <property type="match status" value="1"/>
</dbReference>
<keyword evidence="4 9" id="KW-1133">Transmembrane helix</keyword>
<evidence type="ECO:0000256" key="8">
    <source>
        <dbReference type="SAM" id="MobiDB-lite"/>
    </source>
</evidence>
<dbReference type="InterPro" id="IPR050401">
    <property type="entry name" value="Cyclic_nucleotide_synthase"/>
</dbReference>
<evidence type="ECO:0000256" key="4">
    <source>
        <dbReference type="ARBA" id="ARBA00022989"/>
    </source>
</evidence>
<dbReference type="InterPro" id="IPR011047">
    <property type="entry name" value="Quinoprotein_ADH-like_sf"/>
</dbReference>
<dbReference type="OrthoDB" id="358279at2"/>
<feature type="domain" description="Guanylate cyclase" evidence="11">
    <location>
        <begin position="894"/>
        <end position="1025"/>
    </location>
</feature>
<dbReference type="Gene3D" id="3.30.70.1230">
    <property type="entry name" value="Nucleotide cyclase"/>
    <property type="match status" value="1"/>
</dbReference>
<dbReference type="InterPro" id="IPR036322">
    <property type="entry name" value="WD40_repeat_dom_sf"/>
</dbReference>
<dbReference type="InterPro" id="IPR003607">
    <property type="entry name" value="HD/PDEase_dom"/>
</dbReference>
<evidence type="ECO:0000313" key="12">
    <source>
        <dbReference type="EMBL" id="SFT85197.1"/>
    </source>
</evidence>
<dbReference type="SUPFAM" id="SSF55073">
    <property type="entry name" value="Nucleotide cyclase"/>
    <property type="match status" value="1"/>
</dbReference>
<dbReference type="InterPro" id="IPR015943">
    <property type="entry name" value="WD40/YVTN_repeat-like_dom_sf"/>
</dbReference>
<reference evidence="12 13" key="1">
    <citation type="submission" date="2016-10" db="EMBL/GenBank/DDBJ databases">
        <authorList>
            <person name="de Groot N.N."/>
        </authorList>
    </citation>
    <scope>NUCLEOTIDE SEQUENCE [LARGE SCALE GENOMIC DNA]</scope>
    <source>
        <strain evidence="12 13">CGMCC 1.7005</strain>
    </source>
</reference>
<dbReference type="InterPro" id="IPR001054">
    <property type="entry name" value="A/G_cyclase"/>
</dbReference>
<dbReference type="Proteomes" id="UP000236454">
    <property type="component" value="Unassembled WGS sequence"/>
</dbReference>
<dbReference type="RefSeq" id="WP_090251527.1">
    <property type="nucleotide sequence ID" value="NZ_FPAS01000005.1"/>
</dbReference>
<feature type="chain" id="PRO_5014867337" evidence="10">
    <location>
        <begin position="20"/>
        <end position="1295"/>
    </location>
</feature>
<dbReference type="Gene3D" id="2.60.40.10">
    <property type="entry name" value="Immunoglobulins"/>
    <property type="match status" value="1"/>
</dbReference>
<dbReference type="GO" id="GO:0016020">
    <property type="term" value="C:membrane"/>
    <property type="evidence" value="ECO:0007669"/>
    <property type="project" value="UniProtKB-SubCell"/>
</dbReference>
<dbReference type="GO" id="GO:0004016">
    <property type="term" value="F:adenylate cyclase activity"/>
    <property type="evidence" value="ECO:0007669"/>
    <property type="project" value="UniProtKB-ARBA"/>
</dbReference>
<evidence type="ECO:0000256" key="10">
    <source>
        <dbReference type="SAM" id="SignalP"/>
    </source>
</evidence>
<feature type="signal peptide" evidence="10">
    <location>
        <begin position="1"/>
        <end position="19"/>
    </location>
</feature>
<comment type="subcellular location">
    <subcellularLocation>
        <location evidence="1">Membrane</location>
    </subcellularLocation>
</comment>
<proteinExistence type="inferred from homology"/>
<evidence type="ECO:0000256" key="9">
    <source>
        <dbReference type="SAM" id="Phobius"/>
    </source>
</evidence>
<dbReference type="CDD" id="cd00077">
    <property type="entry name" value="HDc"/>
    <property type="match status" value="1"/>
</dbReference>